<dbReference type="Proteomes" id="UP001060085">
    <property type="component" value="Linkage Group LG03"/>
</dbReference>
<gene>
    <name evidence="1" type="ORF">M9H77_15041</name>
</gene>
<sequence>MEGKRLRSSSQPSDILRRIRGKEVLTLQRECHVRRLDVMLRVLLIIQQLLQENRHGSKRDIYYMHPAVFKEQSVVDRAINDICILLQCSRHNLNVVSVANGWVSPPQQMETKAGRRFDCINSPNTAYPIPVHMEDVKAISPYLKMAFALRTKLKFPISDALVDSGNIMICLFKRFRSQFINFGFVFSMQYSRDLQTISFAEKIAALSSQEEAILMFLQEGKGWWFKRFLRLLVEKLQLPTYGLVDSDPYGIDILATYRFGSMQMAYDTKLLRVPEIHWLGVFPSEIEKYNLPQQCLLPLTEEDRTKIKAMLGRCYFQQSPEWRIEMELLLQRGLKCEIEALSVHSFSFLSEESINLIQSCILRMNIDCEACKMKVMEVLSSIIGVYSVDIDAKQGRVKIFGEVDPNTLLKALARTGRHAKLEWAKLNHPLVNRTYHHGHGGSYGYNNSSASAAAAAALEDPYYTSYYGGRRAILPPTSSWHDHHDQYYNPITRFAPTDYPSSSYYYSDYGGHTAAAARHVPSYPQPIYDPYQDDSISPCSIM</sequence>
<name>A0ACC0BPT6_CATRO</name>
<keyword evidence="2" id="KW-1185">Reference proteome</keyword>
<dbReference type="EMBL" id="CM044703">
    <property type="protein sequence ID" value="KAI5674677.1"/>
    <property type="molecule type" value="Genomic_DNA"/>
</dbReference>
<comment type="caution">
    <text evidence="1">The sequence shown here is derived from an EMBL/GenBank/DDBJ whole genome shotgun (WGS) entry which is preliminary data.</text>
</comment>
<accession>A0ACC0BPT6</accession>
<proteinExistence type="predicted"/>
<organism evidence="1 2">
    <name type="scientific">Catharanthus roseus</name>
    <name type="common">Madagascar periwinkle</name>
    <name type="synonym">Vinca rosea</name>
    <dbReference type="NCBI Taxonomy" id="4058"/>
    <lineage>
        <taxon>Eukaryota</taxon>
        <taxon>Viridiplantae</taxon>
        <taxon>Streptophyta</taxon>
        <taxon>Embryophyta</taxon>
        <taxon>Tracheophyta</taxon>
        <taxon>Spermatophyta</taxon>
        <taxon>Magnoliopsida</taxon>
        <taxon>eudicotyledons</taxon>
        <taxon>Gunneridae</taxon>
        <taxon>Pentapetalae</taxon>
        <taxon>asterids</taxon>
        <taxon>lamiids</taxon>
        <taxon>Gentianales</taxon>
        <taxon>Apocynaceae</taxon>
        <taxon>Rauvolfioideae</taxon>
        <taxon>Vinceae</taxon>
        <taxon>Catharanthinae</taxon>
        <taxon>Catharanthus</taxon>
    </lineage>
</organism>
<reference evidence="2" key="1">
    <citation type="journal article" date="2023" name="Nat. Plants">
        <title>Single-cell RNA sequencing provides a high-resolution roadmap for understanding the multicellular compartmentation of specialized metabolism.</title>
        <authorList>
            <person name="Sun S."/>
            <person name="Shen X."/>
            <person name="Li Y."/>
            <person name="Li Y."/>
            <person name="Wang S."/>
            <person name="Li R."/>
            <person name="Zhang H."/>
            <person name="Shen G."/>
            <person name="Guo B."/>
            <person name="Wei J."/>
            <person name="Xu J."/>
            <person name="St-Pierre B."/>
            <person name="Chen S."/>
            <person name="Sun C."/>
        </authorList>
    </citation>
    <scope>NUCLEOTIDE SEQUENCE [LARGE SCALE GENOMIC DNA]</scope>
</reference>
<evidence type="ECO:0000313" key="2">
    <source>
        <dbReference type="Proteomes" id="UP001060085"/>
    </source>
</evidence>
<evidence type="ECO:0000313" key="1">
    <source>
        <dbReference type="EMBL" id="KAI5674677.1"/>
    </source>
</evidence>
<protein>
    <submittedName>
        <fullName evidence="1">Uncharacterized protein</fullName>
    </submittedName>
</protein>